<dbReference type="EMBL" id="QEAQ01000078">
    <property type="protein sequence ID" value="TPX56325.1"/>
    <property type="molecule type" value="Genomic_DNA"/>
</dbReference>
<dbReference type="SUPFAM" id="SSF48097">
    <property type="entry name" value="Regulator of G-protein signaling, RGS"/>
    <property type="match status" value="1"/>
</dbReference>
<dbReference type="Gene3D" id="1.10.167.10">
    <property type="entry name" value="Regulator of G-protein Signalling 4, domain 2"/>
    <property type="match status" value="1"/>
</dbReference>
<feature type="compositionally biased region" description="Low complexity" evidence="1">
    <location>
        <begin position="218"/>
        <end position="234"/>
    </location>
</feature>
<dbReference type="Proteomes" id="UP000318582">
    <property type="component" value="Unassembled WGS sequence"/>
</dbReference>
<feature type="domain" description="RGS" evidence="3">
    <location>
        <begin position="714"/>
        <end position="767"/>
    </location>
</feature>
<feature type="transmembrane region" description="Helical" evidence="2">
    <location>
        <begin position="414"/>
        <end position="435"/>
    </location>
</feature>
<proteinExistence type="predicted"/>
<accession>A0A507DYV3</accession>
<organism evidence="4 5">
    <name type="scientific">Powellomyces hirtus</name>
    <dbReference type="NCBI Taxonomy" id="109895"/>
    <lineage>
        <taxon>Eukaryota</taxon>
        <taxon>Fungi</taxon>
        <taxon>Fungi incertae sedis</taxon>
        <taxon>Chytridiomycota</taxon>
        <taxon>Chytridiomycota incertae sedis</taxon>
        <taxon>Chytridiomycetes</taxon>
        <taxon>Spizellomycetales</taxon>
        <taxon>Powellomycetaceae</taxon>
        <taxon>Powellomyces</taxon>
    </lineage>
</organism>
<dbReference type="SMART" id="SM00315">
    <property type="entry name" value="RGS"/>
    <property type="match status" value="1"/>
</dbReference>
<gene>
    <name evidence="4" type="ORF">PhCBS80983_g04606</name>
</gene>
<sequence>MDLSATNASDDHVPTSAEIAADAEWRHGIVHNVRKVYFGIGTLYLTFIVVTALWFAQRTRTDASLAKRSVLLTMIGFLGNFFISFPFLGLQSTDFPCFLILTSLYLGVACTIFSLSARAWRLRYLFRSHQDKLARMKSMETAGKPVDIDHDIAEEIKDSAEEEDDMLEPLGKRVAGSQALTLIGSTMGSTNLVGSTIGGSMLGGSTGNMDAASRGHGRSSSGFLARGSQAQGSSSNGGAGYGKSAGALATPSPKTGNGRAIVGQGAISAEASHAGPRRVSETYNPKRSDHDAFSAAEEGHGARSTLTTRGHGHLSFSKRITQTSIINPTFMEEPTKRLLYILLAVIAITLTYTGVVMSFSRQYGLVPVSYKCQMGSWEMVPVLISFGSFLLIGCPALCWWLWNDKDTYGIRRDLTVFAIAGTGVGMMYSLEQALVPTGKFYGESTLRLYFGASNWPVIGVAVGHFTSVFFPLLSSYGIHPLRPFSRLFQRLKRSASRETTSDSGSNEKLEAEKRKRDNARRERRQRKGGSPAVTWTLFQSVLEDSECFEAFKDFAARDFAAENPLFYQEYKKLMEKVRIEQGPTGSDQPFRPTSASFLAAQPSARRMSSVPVIRGISQLEDLPGPLNREMAMSHDSVTNKYPVFDFSNTSRYGWKARILSIVTGGYYAPSGIAARSHNSLFNFGSRSQPMLLAPPVAASEGGLLIPAHLREDYRTLYRTFVSSGAPLQISLSARVTEEIAKQVGEESKVLPLVSVFDEARNEVLGFMFEMFPRFMEAEKEGVVKKFLKIAAKEFHSRSRRPTQSVPQPVVPQSSAV</sequence>
<feature type="transmembrane region" description="Helical" evidence="2">
    <location>
        <begin position="379"/>
        <end position="402"/>
    </location>
</feature>
<dbReference type="InterPro" id="IPR036305">
    <property type="entry name" value="RGS_sf"/>
</dbReference>
<evidence type="ECO:0000256" key="1">
    <source>
        <dbReference type="SAM" id="MobiDB-lite"/>
    </source>
</evidence>
<feature type="transmembrane region" description="Helical" evidence="2">
    <location>
        <begin position="36"/>
        <end position="57"/>
    </location>
</feature>
<feature type="compositionally biased region" description="Basic and acidic residues" evidence="1">
    <location>
        <begin position="495"/>
        <end position="515"/>
    </location>
</feature>
<feature type="region of interest" description="Disordered" evidence="1">
    <location>
        <begin position="797"/>
        <end position="816"/>
    </location>
</feature>
<keyword evidence="2" id="KW-1133">Transmembrane helix</keyword>
<comment type="caution">
    <text evidence="4">The sequence shown here is derived from an EMBL/GenBank/DDBJ whole genome shotgun (WGS) entry which is preliminary data.</text>
</comment>
<dbReference type="InterPro" id="IPR044926">
    <property type="entry name" value="RGS_subdomain_2"/>
</dbReference>
<dbReference type="PANTHER" id="PTHR10845:SF192">
    <property type="entry name" value="DOUBLE HIT, ISOFORM B"/>
    <property type="match status" value="1"/>
</dbReference>
<feature type="transmembrane region" description="Helical" evidence="2">
    <location>
        <begin position="69"/>
        <end position="89"/>
    </location>
</feature>
<dbReference type="InterPro" id="IPR016137">
    <property type="entry name" value="RGS"/>
</dbReference>
<dbReference type="AlphaFoldDB" id="A0A507DYV3"/>
<keyword evidence="2" id="KW-0812">Transmembrane</keyword>
<keyword evidence="5" id="KW-1185">Reference proteome</keyword>
<feature type="compositionally biased region" description="Basic residues" evidence="1">
    <location>
        <begin position="516"/>
        <end position="527"/>
    </location>
</feature>
<keyword evidence="2" id="KW-0472">Membrane</keyword>
<dbReference type="PANTHER" id="PTHR10845">
    <property type="entry name" value="REGULATOR OF G PROTEIN SIGNALING"/>
    <property type="match status" value="1"/>
</dbReference>
<feature type="compositionally biased region" description="Low complexity" evidence="1">
    <location>
        <begin position="803"/>
        <end position="816"/>
    </location>
</feature>
<dbReference type="STRING" id="109895.A0A507DYV3"/>
<feature type="region of interest" description="Disordered" evidence="1">
    <location>
        <begin position="205"/>
        <end position="309"/>
    </location>
</feature>
<feature type="compositionally biased region" description="Basic and acidic residues" evidence="1">
    <location>
        <begin position="278"/>
        <end position="301"/>
    </location>
</feature>
<feature type="region of interest" description="Disordered" evidence="1">
    <location>
        <begin position="495"/>
        <end position="528"/>
    </location>
</feature>
<evidence type="ECO:0000259" key="3">
    <source>
        <dbReference type="PROSITE" id="PS50132"/>
    </source>
</evidence>
<evidence type="ECO:0000256" key="2">
    <source>
        <dbReference type="SAM" id="Phobius"/>
    </source>
</evidence>
<feature type="transmembrane region" description="Helical" evidence="2">
    <location>
        <begin position="95"/>
        <end position="117"/>
    </location>
</feature>
<evidence type="ECO:0000313" key="5">
    <source>
        <dbReference type="Proteomes" id="UP000318582"/>
    </source>
</evidence>
<feature type="transmembrane region" description="Helical" evidence="2">
    <location>
        <begin position="455"/>
        <end position="478"/>
    </location>
</feature>
<protein>
    <recommendedName>
        <fullName evidence="3">RGS domain-containing protein</fullName>
    </recommendedName>
</protein>
<feature type="transmembrane region" description="Helical" evidence="2">
    <location>
        <begin position="338"/>
        <end position="359"/>
    </location>
</feature>
<name>A0A507DYV3_9FUNG</name>
<evidence type="ECO:0000313" key="4">
    <source>
        <dbReference type="EMBL" id="TPX56325.1"/>
    </source>
</evidence>
<dbReference type="PROSITE" id="PS50132">
    <property type="entry name" value="RGS"/>
    <property type="match status" value="1"/>
</dbReference>
<reference evidence="4 5" key="1">
    <citation type="journal article" date="2019" name="Sci. Rep.">
        <title>Comparative genomics of chytrid fungi reveal insights into the obligate biotrophic and pathogenic lifestyle of Synchytrium endobioticum.</title>
        <authorList>
            <person name="van de Vossenberg B.T.L.H."/>
            <person name="Warris S."/>
            <person name="Nguyen H.D.T."/>
            <person name="van Gent-Pelzer M.P.E."/>
            <person name="Joly D.L."/>
            <person name="van de Geest H.C."/>
            <person name="Bonants P.J.M."/>
            <person name="Smith D.S."/>
            <person name="Levesque C.A."/>
            <person name="van der Lee T.A.J."/>
        </authorList>
    </citation>
    <scope>NUCLEOTIDE SEQUENCE [LARGE SCALE GENOMIC DNA]</scope>
    <source>
        <strain evidence="4 5">CBS 809.83</strain>
    </source>
</reference>